<dbReference type="Proteomes" id="UP000782610">
    <property type="component" value="Unassembled WGS sequence"/>
</dbReference>
<sequence length="508" mass="56169">MTGHTATGPDTLASPGFRQCLSMPPAHYLNLQMDEGSGLDAQLAKILLDYKTGRHQQAYKRLTLVKKEQGLEPGLMLLQQLDRVTEARAPLLIFELLFLLTGNQVPSADTIWRYVDTISCFDPDDAICHGAIYNTLILFALRGSDTATAEQLCAQADAAYARCGIGYLRGFVHLHLAYIQVCKGDLPGAAAAARRAADFFSATPDAACEGAMVEISRLWIEVESGGRLPSLAQLKPLKDTVSSGEFWPETYLVLAALVLRAAAEEDPGNALRHHSELEAVLRIRGMTQVLPAMQLLREDHRRRQITDLSVLRDHPGLTEGHVLLLLPDAETVLTNWGTEAANIPLAFDRMRAARSLMLGGRFLRDGRFDPAVPLIMEALDLIEAQGWGWLALRERETITLFCRECVARRRFVERARQVRDTLLARPDAGPSADPRPLELTSAEYGIVQRLYGLTSNKLLAREMGVSEAAVKFHLKNIYRKLGVHRRSDALTTAHARGWIAPPPAHRGL</sequence>
<dbReference type="EMBL" id="JACRAF010000031">
    <property type="protein sequence ID" value="MBI4922415.1"/>
    <property type="molecule type" value="Genomic_DNA"/>
</dbReference>
<dbReference type="InterPro" id="IPR016032">
    <property type="entry name" value="Sig_transdc_resp-reg_C-effctor"/>
</dbReference>
<evidence type="ECO:0000256" key="3">
    <source>
        <dbReference type="ARBA" id="ARBA00023163"/>
    </source>
</evidence>
<keyword evidence="2" id="KW-0238">DNA-binding</keyword>
<dbReference type="GO" id="GO:0006355">
    <property type="term" value="P:regulation of DNA-templated transcription"/>
    <property type="evidence" value="ECO:0007669"/>
    <property type="project" value="InterPro"/>
</dbReference>
<dbReference type="Pfam" id="PF00196">
    <property type="entry name" value="GerE"/>
    <property type="match status" value="1"/>
</dbReference>
<dbReference type="PANTHER" id="PTHR44688:SF16">
    <property type="entry name" value="DNA-BINDING TRANSCRIPTIONAL ACTIVATOR DEVR_DOSR"/>
    <property type="match status" value="1"/>
</dbReference>
<dbReference type="Gene3D" id="1.10.10.10">
    <property type="entry name" value="Winged helix-like DNA-binding domain superfamily/Winged helix DNA-binding domain"/>
    <property type="match status" value="1"/>
</dbReference>
<evidence type="ECO:0000259" key="4">
    <source>
        <dbReference type="PROSITE" id="PS50043"/>
    </source>
</evidence>
<dbReference type="SUPFAM" id="SSF46894">
    <property type="entry name" value="C-terminal effector domain of the bipartite response regulators"/>
    <property type="match status" value="1"/>
</dbReference>
<gene>
    <name evidence="5" type="ORF">HY834_11750</name>
</gene>
<dbReference type="PANTHER" id="PTHR44688">
    <property type="entry name" value="DNA-BINDING TRANSCRIPTIONAL ACTIVATOR DEVR_DOSR"/>
    <property type="match status" value="1"/>
</dbReference>
<protein>
    <submittedName>
        <fullName evidence="5">Response regulator transcription factor</fullName>
    </submittedName>
</protein>
<reference evidence="5" key="1">
    <citation type="submission" date="2020-07" db="EMBL/GenBank/DDBJ databases">
        <title>Huge and variable diversity of episymbiotic CPR bacteria and DPANN archaea in groundwater ecosystems.</title>
        <authorList>
            <person name="He C.Y."/>
            <person name="Keren R."/>
            <person name="Whittaker M."/>
            <person name="Farag I.F."/>
            <person name="Doudna J."/>
            <person name="Cate J.H.D."/>
            <person name="Banfield J.F."/>
        </authorList>
    </citation>
    <scope>NUCLEOTIDE SEQUENCE</scope>
    <source>
        <strain evidence="5">NC_groundwater_1586_Pr3_B-0.1um_66_15</strain>
    </source>
</reference>
<dbReference type="GO" id="GO:0003677">
    <property type="term" value="F:DNA binding"/>
    <property type="evidence" value="ECO:0007669"/>
    <property type="project" value="UniProtKB-KW"/>
</dbReference>
<name>A0A933NYL8_9HYPH</name>
<comment type="caution">
    <text evidence="5">The sequence shown here is derived from an EMBL/GenBank/DDBJ whole genome shotgun (WGS) entry which is preliminary data.</text>
</comment>
<feature type="domain" description="HTH luxR-type" evidence="4">
    <location>
        <begin position="432"/>
        <end position="497"/>
    </location>
</feature>
<proteinExistence type="predicted"/>
<keyword evidence="3" id="KW-0804">Transcription</keyword>
<accession>A0A933NYL8</accession>
<dbReference type="InterPro" id="IPR000792">
    <property type="entry name" value="Tscrpt_reg_LuxR_C"/>
</dbReference>
<evidence type="ECO:0000256" key="1">
    <source>
        <dbReference type="ARBA" id="ARBA00023015"/>
    </source>
</evidence>
<dbReference type="PROSITE" id="PS50043">
    <property type="entry name" value="HTH_LUXR_2"/>
    <property type="match status" value="1"/>
</dbReference>
<dbReference type="AlphaFoldDB" id="A0A933NYL8"/>
<evidence type="ECO:0000313" key="6">
    <source>
        <dbReference type="Proteomes" id="UP000782610"/>
    </source>
</evidence>
<dbReference type="SMART" id="SM00421">
    <property type="entry name" value="HTH_LUXR"/>
    <property type="match status" value="1"/>
</dbReference>
<evidence type="ECO:0000313" key="5">
    <source>
        <dbReference type="EMBL" id="MBI4922415.1"/>
    </source>
</evidence>
<keyword evidence="1" id="KW-0805">Transcription regulation</keyword>
<evidence type="ECO:0000256" key="2">
    <source>
        <dbReference type="ARBA" id="ARBA00023125"/>
    </source>
</evidence>
<dbReference type="CDD" id="cd06170">
    <property type="entry name" value="LuxR_C_like"/>
    <property type="match status" value="1"/>
</dbReference>
<organism evidence="5 6">
    <name type="scientific">Devosia nanyangense</name>
    <dbReference type="NCBI Taxonomy" id="1228055"/>
    <lineage>
        <taxon>Bacteria</taxon>
        <taxon>Pseudomonadati</taxon>
        <taxon>Pseudomonadota</taxon>
        <taxon>Alphaproteobacteria</taxon>
        <taxon>Hyphomicrobiales</taxon>
        <taxon>Devosiaceae</taxon>
        <taxon>Devosia</taxon>
    </lineage>
</organism>
<dbReference type="InterPro" id="IPR036388">
    <property type="entry name" value="WH-like_DNA-bd_sf"/>
</dbReference>